<comment type="function">
    <text evidence="5">Involved in transvection phenomena (= synapsis-dependent gene expression), where the synaptic pairing of chromosomes carrying genes with which zeste interacts influences the expression of these genes. Zeste binds to DNA and stimulates transcription from a nearby promoter.</text>
</comment>
<evidence type="ECO:0000256" key="4">
    <source>
        <dbReference type="ARBA" id="ARBA00023163"/>
    </source>
</evidence>
<dbReference type="Proteomes" id="UP001231518">
    <property type="component" value="Chromosome 22"/>
</dbReference>
<evidence type="ECO:0000256" key="1">
    <source>
        <dbReference type="ARBA" id="ARBA00011764"/>
    </source>
</evidence>
<evidence type="ECO:0000313" key="8">
    <source>
        <dbReference type="EMBL" id="KAJ8709356.1"/>
    </source>
</evidence>
<dbReference type="Pfam" id="PF13873">
    <property type="entry name" value="Myb_DNA-bind_5"/>
    <property type="match status" value="1"/>
</dbReference>
<dbReference type="GO" id="GO:0005634">
    <property type="term" value="C:nucleus"/>
    <property type="evidence" value="ECO:0007669"/>
    <property type="project" value="TreeGrafter"/>
</dbReference>
<gene>
    <name evidence="8" type="ORF">PYW07_009182</name>
</gene>
<dbReference type="EMBL" id="JARGEI010000024">
    <property type="protein sequence ID" value="KAJ8709356.1"/>
    <property type="molecule type" value="Genomic_DNA"/>
</dbReference>
<organism evidence="8 9">
    <name type="scientific">Mythimna separata</name>
    <name type="common">Oriental armyworm</name>
    <name type="synonym">Pseudaletia separata</name>
    <dbReference type="NCBI Taxonomy" id="271217"/>
    <lineage>
        <taxon>Eukaryota</taxon>
        <taxon>Metazoa</taxon>
        <taxon>Ecdysozoa</taxon>
        <taxon>Arthropoda</taxon>
        <taxon>Hexapoda</taxon>
        <taxon>Insecta</taxon>
        <taxon>Pterygota</taxon>
        <taxon>Neoptera</taxon>
        <taxon>Endopterygota</taxon>
        <taxon>Lepidoptera</taxon>
        <taxon>Glossata</taxon>
        <taxon>Ditrysia</taxon>
        <taxon>Noctuoidea</taxon>
        <taxon>Noctuidae</taxon>
        <taxon>Noctuinae</taxon>
        <taxon>Hadenini</taxon>
        <taxon>Mythimna</taxon>
    </lineage>
</organism>
<feature type="region of interest" description="Disordered" evidence="6">
    <location>
        <begin position="223"/>
        <end position="291"/>
    </location>
</feature>
<evidence type="ECO:0000256" key="6">
    <source>
        <dbReference type="SAM" id="MobiDB-lite"/>
    </source>
</evidence>
<evidence type="ECO:0000256" key="5">
    <source>
        <dbReference type="ARBA" id="ARBA00025466"/>
    </source>
</evidence>
<evidence type="ECO:0000313" key="9">
    <source>
        <dbReference type="Proteomes" id="UP001231518"/>
    </source>
</evidence>
<keyword evidence="4" id="KW-0804">Transcription</keyword>
<dbReference type="PANTHER" id="PTHR23098">
    <property type="entry name" value="AGAP001331-PA-RELATED"/>
    <property type="match status" value="1"/>
</dbReference>
<sequence length="344" mass="38772">MVEEIQQFYERDDFGSKPIEMSRNAAPSLEQLEKLVSFLENEPWLAMGHARTANARIRSRQAWSKITTALNSDGSGCTKTSEQWCKYWKDKKGAVKRKSSLIAAARRRTGGGIDEDLPQLSEIELKIQTIMGGESFGCGDQNLEINPFEEEPLSRTVESEESPSILINIVPPNEQQADQSDDHTHEPGNEMQWSNLAAFDADSVQDNGIPQPVIIEPAPEAEENRVSYNEVTRPAAHPNDVLERGSQTPTRRVHRETVRGRRRTHQLSPRQSAARRRLLRRSPPSQRRSEMVSITERFIAIEERRAEAELLIAQAISQQAEGHQAMAQALNNISSAIQDYINKN</sequence>
<dbReference type="PANTHER" id="PTHR23098:SF16">
    <property type="entry name" value="REGULATORY PROTEIN ZESTE"/>
    <property type="match status" value="1"/>
</dbReference>
<evidence type="ECO:0000256" key="3">
    <source>
        <dbReference type="ARBA" id="ARBA00023015"/>
    </source>
</evidence>
<comment type="subunit">
    <text evidence="1">Self-associates forming complexes of several hundred monomers.</text>
</comment>
<comment type="caution">
    <text evidence="8">The sequence shown here is derived from an EMBL/GenBank/DDBJ whole genome shotgun (WGS) entry which is preliminary data.</text>
</comment>
<reference evidence="8" key="1">
    <citation type="submission" date="2023-03" db="EMBL/GenBank/DDBJ databases">
        <title>Chromosome-level genomes of two armyworms, Mythimna separata and Mythimna loreyi, provide insights into the biosynthesis and reception of sex pheromones.</title>
        <authorList>
            <person name="Zhao H."/>
        </authorList>
    </citation>
    <scope>NUCLEOTIDE SEQUENCE</scope>
    <source>
        <strain evidence="8">BeijingLab</strain>
        <tissue evidence="8">Pupa</tissue>
    </source>
</reference>
<keyword evidence="3" id="KW-0805">Transcription regulation</keyword>
<protein>
    <recommendedName>
        <fullName evidence="2">Regulatory protein zeste</fullName>
    </recommendedName>
</protein>
<dbReference type="InterPro" id="IPR028002">
    <property type="entry name" value="Myb_DNA-bind_5"/>
</dbReference>
<feature type="domain" description="Myb/SANT-like DNA-binding" evidence="7">
    <location>
        <begin position="28"/>
        <end position="98"/>
    </location>
</feature>
<accession>A0AAD7YC22</accession>
<dbReference type="AlphaFoldDB" id="A0AAD7YC22"/>
<evidence type="ECO:0000259" key="7">
    <source>
        <dbReference type="Pfam" id="PF13873"/>
    </source>
</evidence>
<keyword evidence="9" id="KW-1185">Reference proteome</keyword>
<evidence type="ECO:0000256" key="2">
    <source>
        <dbReference type="ARBA" id="ARBA00016807"/>
    </source>
</evidence>
<name>A0AAD7YC22_MYTSE</name>
<proteinExistence type="predicted"/>